<accession>A0A3G5AH54</accession>
<protein>
    <submittedName>
        <fullName evidence="1">Uncharacterized protein</fullName>
    </submittedName>
</protein>
<sequence length="219" mass="22943">MNRNCTSIISSPAAALTNGELVLQLSKQLFGILNMTQAVKNGFFTMGNSGTYSPTASGVSLLNSIGVSSLSLFPFIGCAVPPTVNFIPTQDTFAPKNEIQSNHSPVGSIQATIPSIPSIPSSALVTVAIPNPVSTAFLAVLIGDVFITLPTNLMLMSNATKYWSPSTVIQANGFKQSGFISPADGSFWTSSSTSSIQTAITPVYSYPPSATTVFRLLLL</sequence>
<organism evidence="1">
    <name type="scientific">Sylvanvirus sp</name>
    <dbReference type="NCBI Taxonomy" id="2487774"/>
    <lineage>
        <taxon>Viruses</taxon>
    </lineage>
</organism>
<gene>
    <name evidence="1" type="ORF">Sylvanvirus2_31</name>
</gene>
<reference evidence="1" key="1">
    <citation type="submission" date="2018-10" db="EMBL/GenBank/DDBJ databases">
        <title>Hidden diversity of soil giant viruses.</title>
        <authorList>
            <person name="Schulz F."/>
            <person name="Alteio L."/>
            <person name="Goudeau D."/>
            <person name="Ryan E.M."/>
            <person name="Malmstrom R.R."/>
            <person name="Blanchard J."/>
            <person name="Woyke T."/>
        </authorList>
    </citation>
    <scope>NUCLEOTIDE SEQUENCE</scope>
    <source>
        <strain evidence="1">SYV1</strain>
    </source>
</reference>
<dbReference type="EMBL" id="MK072508">
    <property type="protein sequence ID" value="AYV86535.1"/>
    <property type="molecule type" value="Genomic_DNA"/>
</dbReference>
<evidence type="ECO:0000313" key="1">
    <source>
        <dbReference type="EMBL" id="AYV86535.1"/>
    </source>
</evidence>
<name>A0A3G5AH54_9VIRU</name>
<proteinExistence type="predicted"/>